<evidence type="ECO:0000313" key="4">
    <source>
        <dbReference type="Proteomes" id="UP000828390"/>
    </source>
</evidence>
<dbReference type="Gene3D" id="1.10.418.10">
    <property type="entry name" value="Calponin-like domain"/>
    <property type="match status" value="1"/>
</dbReference>
<evidence type="ECO:0000256" key="1">
    <source>
        <dbReference type="SAM" id="MobiDB-lite"/>
    </source>
</evidence>
<dbReference type="GO" id="GO:0008017">
    <property type="term" value="F:microtubule binding"/>
    <property type="evidence" value="ECO:0007669"/>
    <property type="project" value="TreeGrafter"/>
</dbReference>
<evidence type="ECO:0000259" key="2">
    <source>
        <dbReference type="PROSITE" id="PS50021"/>
    </source>
</evidence>
<dbReference type="InterPro" id="IPR010441">
    <property type="entry name" value="CH_2"/>
</dbReference>
<feature type="compositionally biased region" description="Basic and acidic residues" evidence="1">
    <location>
        <begin position="15"/>
        <end position="25"/>
    </location>
</feature>
<organism evidence="3 4">
    <name type="scientific">Dreissena polymorpha</name>
    <name type="common">Zebra mussel</name>
    <name type="synonym">Mytilus polymorpha</name>
    <dbReference type="NCBI Taxonomy" id="45954"/>
    <lineage>
        <taxon>Eukaryota</taxon>
        <taxon>Metazoa</taxon>
        <taxon>Spiralia</taxon>
        <taxon>Lophotrochozoa</taxon>
        <taxon>Mollusca</taxon>
        <taxon>Bivalvia</taxon>
        <taxon>Autobranchia</taxon>
        <taxon>Heteroconchia</taxon>
        <taxon>Euheterodonta</taxon>
        <taxon>Imparidentia</taxon>
        <taxon>Neoheterodontei</taxon>
        <taxon>Myida</taxon>
        <taxon>Dreissenoidea</taxon>
        <taxon>Dreissenidae</taxon>
        <taxon>Dreissena</taxon>
    </lineage>
</organism>
<proteinExistence type="predicted"/>
<name>A0A9D3YZP6_DREPO</name>
<dbReference type="GO" id="GO:0051493">
    <property type="term" value="P:regulation of cytoskeleton organization"/>
    <property type="evidence" value="ECO:0007669"/>
    <property type="project" value="TreeGrafter"/>
</dbReference>
<dbReference type="InterPro" id="IPR052111">
    <property type="entry name" value="Spermatogenesis_Ciliary_MAP"/>
</dbReference>
<dbReference type="InterPro" id="IPR036872">
    <property type="entry name" value="CH_dom_sf"/>
</dbReference>
<feature type="region of interest" description="Disordered" evidence="1">
    <location>
        <begin position="1"/>
        <end position="26"/>
    </location>
</feature>
<dbReference type="PANTHER" id="PTHR12509">
    <property type="entry name" value="SPERMATOGENESIS-ASSOCIATED 4-RELATED"/>
    <property type="match status" value="1"/>
</dbReference>
<dbReference type="InterPro" id="IPR001715">
    <property type="entry name" value="CH_dom"/>
</dbReference>
<protein>
    <recommendedName>
        <fullName evidence="2">Calponin-homology (CH) domain-containing protein</fullName>
    </recommendedName>
</protein>
<dbReference type="SUPFAM" id="SSF47576">
    <property type="entry name" value="Calponin-homology domain, CH-domain"/>
    <property type="match status" value="1"/>
</dbReference>
<reference evidence="3" key="2">
    <citation type="submission" date="2020-11" db="EMBL/GenBank/DDBJ databases">
        <authorList>
            <person name="McCartney M.A."/>
            <person name="Auch B."/>
            <person name="Kono T."/>
            <person name="Mallez S."/>
            <person name="Becker A."/>
            <person name="Gohl D.M."/>
            <person name="Silverstein K.A.T."/>
            <person name="Koren S."/>
            <person name="Bechman K.B."/>
            <person name="Herman A."/>
            <person name="Abrahante J.E."/>
            <person name="Garbe J."/>
        </authorList>
    </citation>
    <scope>NUCLEOTIDE SEQUENCE</scope>
    <source>
        <strain evidence="3">Duluth1</strain>
        <tissue evidence="3">Whole animal</tissue>
    </source>
</reference>
<accession>A0A9D3YZP6</accession>
<sequence>MPPKTKGGKAPQVTEEQRVQEKMEEPLDEQELESLYAWVDGIPLSRPKRNISRDFADGVLVAEIMAHFFPQIVDKHNYSPANNSKGKQLNWETLNRRVFSRLNFELAEDVINDLVACKPGMIEKVLLMLQVKIKRAEYARGRQNDKPEADQHHNMSSPGRKDSKLIKVGMEDTKGSRFIKTKQIDDYGHVITHRYLDNRGWNSGVEHMPPRTRLKGNLGETDVVPRIMLEEREQEVLAKDEMIKILQAKISRLEHLLHLKDMRIDDLQNRVEATRPTGVRR</sequence>
<evidence type="ECO:0000313" key="3">
    <source>
        <dbReference type="EMBL" id="KAH3708051.1"/>
    </source>
</evidence>
<keyword evidence="4" id="KW-1185">Reference proteome</keyword>
<gene>
    <name evidence="3" type="ORF">DPMN_067490</name>
</gene>
<dbReference type="GO" id="GO:0005930">
    <property type="term" value="C:axoneme"/>
    <property type="evidence" value="ECO:0007669"/>
    <property type="project" value="TreeGrafter"/>
</dbReference>
<dbReference type="Proteomes" id="UP000828390">
    <property type="component" value="Unassembled WGS sequence"/>
</dbReference>
<dbReference type="Pfam" id="PF06294">
    <property type="entry name" value="CH_2"/>
    <property type="match status" value="1"/>
</dbReference>
<dbReference type="PANTHER" id="PTHR12509:SF9">
    <property type="entry name" value="SPERM FLAGELLAR PROTEIN 1 ISOFORM X1"/>
    <property type="match status" value="1"/>
</dbReference>
<comment type="caution">
    <text evidence="3">The sequence shown here is derived from an EMBL/GenBank/DDBJ whole genome shotgun (WGS) entry which is preliminary data.</text>
</comment>
<dbReference type="FunFam" id="1.10.418.10:FF:000059">
    <property type="entry name" value="RIKEN cDNA 6430531B16 gene"/>
    <property type="match status" value="1"/>
</dbReference>
<dbReference type="EMBL" id="JAIWYP010000014">
    <property type="protein sequence ID" value="KAH3708051.1"/>
    <property type="molecule type" value="Genomic_DNA"/>
</dbReference>
<dbReference type="PROSITE" id="PS50021">
    <property type="entry name" value="CH"/>
    <property type="match status" value="1"/>
</dbReference>
<feature type="region of interest" description="Disordered" evidence="1">
    <location>
        <begin position="141"/>
        <end position="163"/>
    </location>
</feature>
<feature type="domain" description="Calponin-homology (CH)" evidence="2">
    <location>
        <begin position="29"/>
        <end position="136"/>
    </location>
</feature>
<dbReference type="AlphaFoldDB" id="A0A9D3YZP6"/>
<reference evidence="3" key="1">
    <citation type="journal article" date="2019" name="bioRxiv">
        <title>The Genome of the Zebra Mussel, Dreissena polymorpha: A Resource for Invasive Species Research.</title>
        <authorList>
            <person name="McCartney M.A."/>
            <person name="Auch B."/>
            <person name="Kono T."/>
            <person name="Mallez S."/>
            <person name="Zhang Y."/>
            <person name="Obille A."/>
            <person name="Becker A."/>
            <person name="Abrahante J.E."/>
            <person name="Garbe J."/>
            <person name="Badalamenti J.P."/>
            <person name="Herman A."/>
            <person name="Mangelson H."/>
            <person name="Liachko I."/>
            <person name="Sullivan S."/>
            <person name="Sone E.D."/>
            <person name="Koren S."/>
            <person name="Silverstein K.A.T."/>
            <person name="Beckman K.B."/>
            <person name="Gohl D.M."/>
        </authorList>
    </citation>
    <scope>NUCLEOTIDE SEQUENCE</scope>
    <source>
        <strain evidence="3">Duluth1</strain>
        <tissue evidence="3">Whole animal</tissue>
    </source>
</reference>